<evidence type="ECO:0000313" key="2">
    <source>
        <dbReference type="EMBL" id="MFD1179710.1"/>
    </source>
</evidence>
<name>A0ABW3S688_9BACL</name>
<gene>
    <name evidence="2" type="ORF">ACFQ3W_25885</name>
</gene>
<evidence type="ECO:0000313" key="3">
    <source>
        <dbReference type="Proteomes" id="UP001597262"/>
    </source>
</evidence>
<keyword evidence="1" id="KW-0732">Signal</keyword>
<feature type="chain" id="PRO_5047030158" evidence="1">
    <location>
        <begin position="26"/>
        <end position="250"/>
    </location>
</feature>
<sequence>MKKILKSFMLATVVSALVLSSQAIAASPDKVSAVEELQQKTNQILEQSGGISKEDRLKELEKLGWEIQPLNNESTVSPLSYPGDGKITNYFLKDSKTGTYLVQALWDFTGKDWDSTSNAAYDIIGIAVTDQNGKSVNAQGTNGGIVMQDKDYNRYSNGASLYSYQDSGATYTFFDHDKNGQGTHGFAWFYIAKPTSGTSYYMKSQWIHTWNNSTATLTSLTLKYPFEISASFTKTPLQWGTSDQDRIVFD</sequence>
<organism evidence="2 3">
    <name type="scientific">Paenibacillus puldeungensis</name>
    <dbReference type="NCBI Taxonomy" id="696536"/>
    <lineage>
        <taxon>Bacteria</taxon>
        <taxon>Bacillati</taxon>
        <taxon>Bacillota</taxon>
        <taxon>Bacilli</taxon>
        <taxon>Bacillales</taxon>
        <taxon>Paenibacillaceae</taxon>
        <taxon>Paenibacillus</taxon>
    </lineage>
</organism>
<protein>
    <submittedName>
        <fullName evidence="2">Uncharacterized protein</fullName>
    </submittedName>
</protein>
<accession>A0ABW3S688</accession>
<dbReference type="Proteomes" id="UP001597262">
    <property type="component" value="Unassembled WGS sequence"/>
</dbReference>
<reference evidence="3" key="1">
    <citation type="journal article" date="2019" name="Int. J. Syst. Evol. Microbiol.">
        <title>The Global Catalogue of Microorganisms (GCM) 10K type strain sequencing project: providing services to taxonomists for standard genome sequencing and annotation.</title>
        <authorList>
            <consortium name="The Broad Institute Genomics Platform"/>
            <consortium name="The Broad Institute Genome Sequencing Center for Infectious Disease"/>
            <person name="Wu L."/>
            <person name="Ma J."/>
        </authorList>
    </citation>
    <scope>NUCLEOTIDE SEQUENCE [LARGE SCALE GENOMIC DNA]</scope>
    <source>
        <strain evidence="3">CCUG 59189</strain>
    </source>
</reference>
<comment type="caution">
    <text evidence="2">The sequence shown here is derived from an EMBL/GenBank/DDBJ whole genome shotgun (WGS) entry which is preliminary data.</text>
</comment>
<keyword evidence="3" id="KW-1185">Reference proteome</keyword>
<dbReference type="RefSeq" id="WP_379322132.1">
    <property type="nucleotide sequence ID" value="NZ_JBHTLM010000040.1"/>
</dbReference>
<proteinExistence type="predicted"/>
<evidence type="ECO:0000256" key="1">
    <source>
        <dbReference type="SAM" id="SignalP"/>
    </source>
</evidence>
<dbReference type="EMBL" id="JBHTLM010000040">
    <property type="protein sequence ID" value="MFD1179710.1"/>
    <property type="molecule type" value="Genomic_DNA"/>
</dbReference>
<feature type="signal peptide" evidence="1">
    <location>
        <begin position="1"/>
        <end position="25"/>
    </location>
</feature>